<keyword evidence="2" id="KW-0812">Transmembrane</keyword>
<keyword evidence="5" id="KW-1185">Reference proteome</keyword>
<dbReference type="PROSITE" id="PS52015">
    <property type="entry name" value="TONB_CTD"/>
    <property type="match status" value="1"/>
</dbReference>
<sequence>MTPWTERWRRAGVVTLGTTTVVVLAIAAGYAALVHPMAPSPVPRPMTVEAGLVETAPTPPAPRRADPPPSSEPPVPSPSPEPRRQAPPVAKPKEPRPHPPAHAPEGAAPPPSQTTETETAEKAAPTVAPPPRNDGLPGGTSAARAIAQPTPVIPPELRRHLLAVEAVVRFTIAADGNATADLEEATPDPRLNQILLDAFRHWRFFPAMQDGRPTASTLVLRVPIRVE</sequence>
<keyword evidence="2" id="KW-1133">Transmembrane helix</keyword>
<dbReference type="AlphaFoldDB" id="A0A2N3Q114"/>
<dbReference type="OrthoDB" id="1685233at2"/>
<feature type="compositionally biased region" description="Low complexity" evidence="1">
    <location>
        <begin position="114"/>
        <end position="126"/>
    </location>
</feature>
<name>A0A2N3Q114_9PROT</name>
<evidence type="ECO:0000313" key="4">
    <source>
        <dbReference type="EMBL" id="PKU26345.1"/>
    </source>
</evidence>
<keyword evidence="2" id="KW-0472">Membrane</keyword>
<dbReference type="RefSeq" id="WP_101248575.1">
    <property type="nucleotide sequence ID" value="NZ_PIUM01000001.1"/>
</dbReference>
<dbReference type="InterPro" id="IPR037682">
    <property type="entry name" value="TonB_C"/>
</dbReference>
<proteinExistence type="predicted"/>
<gene>
    <name evidence="4" type="ORF">CWS72_00380</name>
</gene>
<feature type="domain" description="TonB C-terminal" evidence="3">
    <location>
        <begin position="138"/>
        <end position="227"/>
    </location>
</feature>
<feature type="region of interest" description="Disordered" evidence="1">
    <location>
        <begin position="54"/>
        <end position="142"/>
    </location>
</feature>
<dbReference type="GO" id="GO:0055085">
    <property type="term" value="P:transmembrane transport"/>
    <property type="evidence" value="ECO:0007669"/>
    <property type="project" value="InterPro"/>
</dbReference>
<protein>
    <recommendedName>
        <fullName evidence="3">TonB C-terminal domain-containing protein</fullName>
    </recommendedName>
</protein>
<dbReference type="Gene3D" id="3.30.1150.10">
    <property type="match status" value="1"/>
</dbReference>
<comment type="caution">
    <text evidence="4">The sequence shown here is derived from an EMBL/GenBank/DDBJ whole genome shotgun (WGS) entry which is preliminary data.</text>
</comment>
<evidence type="ECO:0000256" key="1">
    <source>
        <dbReference type="SAM" id="MobiDB-lite"/>
    </source>
</evidence>
<evidence type="ECO:0000313" key="5">
    <source>
        <dbReference type="Proteomes" id="UP000233293"/>
    </source>
</evidence>
<evidence type="ECO:0000256" key="2">
    <source>
        <dbReference type="SAM" id="Phobius"/>
    </source>
</evidence>
<dbReference type="SUPFAM" id="SSF74653">
    <property type="entry name" value="TolA/TonB C-terminal domain"/>
    <property type="match status" value="1"/>
</dbReference>
<feature type="transmembrane region" description="Helical" evidence="2">
    <location>
        <begin position="12"/>
        <end position="33"/>
    </location>
</feature>
<feature type="compositionally biased region" description="Pro residues" evidence="1">
    <location>
        <begin position="57"/>
        <end position="80"/>
    </location>
</feature>
<evidence type="ECO:0000259" key="3">
    <source>
        <dbReference type="PROSITE" id="PS52015"/>
    </source>
</evidence>
<organism evidence="4 5">
    <name type="scientific">Telmatospirillum siberiense</name>
    <dbReference type="NCBI Taxonomy" id="382514"/>
    <lineage>
        <taxon>Bacteria</taxon>
        <taxon>Pseudomonadati</taxon>
        <taxon>Pseudomonadota</taxon>
        <taxon>Alphaproteobacteria</taxon>
        <taxon>Rhodospirillales</taxon>
        <taxon>Rhodospirillaceae</taxon>
        <taxon>Telmatospirillum</taxon>
    </lineage>
</organism>
<reference evidence="5" key="1">
    <citation type="submission" date="2017-12" db="EMBL/GenBank/DDBJ databases">
        <title>Draft genome sequence of Telmatospirillum siberiense 26-4b1T, an acidotolerant peatland alphaproteobacterium potentially involved in sulfur cycling.</title>
        <authorList>
            <person name="Hausmann B."/>
            <person name="Pjevac P."/>
            <person name="Schreck K."/>
            <person name="Herbold C.W."/>
            <person name="Daims H."/>
            <person name="Wagner M."/>
            <person name="Pester M."/>
            <person name="Loy A."/>
        </authorList>
    </citation>
    <scope>NUCLEOTIDE SEQUENCE [LARGE SCALE GENOMIC DNA]</scope>
    <source>
        <strain evidence="5">26-4b1</strain>
    </source>
</reference>
<dbReference type="EMBL" id="PIUM01000001">
    <property type="protein sequence ID" value="PKU26345.1"/>
    <property type="molecule type" value="Genomic_DNA"/>
</dbReference>
<dbReference type="PRINTS" id="PR01217">
    <property type="entry name" value="PRICHEXTENSN"/>
</dbReference>
<accession>A0A2N3Q114</accession>
<feature type="compositionally biased region" description="Pro residues" evidence="1">
    <location>
        <begin position="98"/>
        <end position="112"/>
    </location>
</feature>
<dbReference type="Proteomes" id="UP000233293">
    <property type="component" value="Unassembled WGS sequence"/>
</dbReference>